<evidence type="ECO:0000313" key="2">
    <source>
        <dbReference type="EMBL" id="KJU83548.1"/>
    </source>
</evidence>
<feature type="transmembrane region" description="Helical" evidence="1">
    <location>
        <begin position="108"/>
        <end position="128"/>
    </location>
</feature>
<evidence type="ECO:0000256" key="1">
    <source>
        <dbReference type="SAM" id="Phobius"/>
    </source>
</evidence>
<feature type="non-terminal residue" evidence="2">
    <location>
        <position position="132"/>
    </location>
</feature>
<proteinExistence type="predicted"/>
<evidence type="ECO:0008006" key="4">
    <source>
        <dbReference type="Google" id="ProtNLM"/>
    </source>
</evidence>
<keyword evidence="1" id="KW-1133">Transmembrane helix</keyword>
<keyword evidence="1" id="KW-0472">Membrane</keyword>
<accession>A0A0F3GS88</accession>
<comment type="caution">
    <text evidence="2">The sequence shown here is derived from an EMBL/GenBank/DDBJ whole genome shotgun (WGS) entry which is preliminary data.</text>
</comment>
<protein>
    <recommendedName>
        <fullName evidence="4">FG-GAP repeat-containing protein</fullName>
    </recommendedName>
</protein>
<organism evidence="2 3">
    <name type="scientific">Candidatus Magnetobacterium bavaricum</name>
    <dbReference type="NCBI Taxonomy" id="29290"/>
    <lineage>
        <taxon>Bacteria</taxon>
        <taxon>Pseudomonadati</taxon>
        <taxon>Nitrospirota</taxon>
        <taxon>Thermodesulfovibrionia</taxon>
        <taxon>Thermodesulfovibrionales</taxon>
        <taxon>Candidatus Magnetobacteriaceae</taxon>
        <taxon>Candidatus Magnetobacterium</taxon>
    </lineage>
</organism>
<name>A0A0F3GS88_9BACT</name>
<keyword evidence="3" id="KW-1185">Reference proteome</keyword>
<evidence type="ECO:0000313" key="3">
    <source>
        <dbReference type="Proteomes" id="UP000033423"/>
    </source>
</evidence>
<reference evidence="2 3" key="1">
    <citation type="submission" date="2015-02" db="EMBL/GenBank/DDBJ databases">
        <title>Single-cell genomics of uncultivated deep-branching MTB reveals a conserved set of magnetosome genes.</title>
        <authorList>
            <person name="Kolinko S."/>
            <person name="Richter M."/>
            <person name="Glockner F.O."/>
            <person name="Brachmann A."/>
            <person name="Schuler D."/>
        </authorList>
    </citation>
    <scope>NUCLEOTIDE SEQUENCE [LARGE SCALE GENOMIC DNA]</scope>
    <source>
        <strain evidence="2">TM-1</strain>
    </source>
</reference>
<dbReference type="SUPFAM" id="SSF69318">
    <property type="entry name" value="Integrin alpha N-terminal domain"/>
    <property type="match status" value="1"/>
</dbReference>
<dbReference type="EMBL" id="LACI01001848">
    <property type="protein sequence ID" value="KJU83548.1"/>
    <property type="molecule type" value="Genomic_DNA"/>
</dbReference>
<dbReference type="AlphaFoldDB" id="A0A0F3GS88"/>
<gene>
    <name evidence="2" type="ORF">MBAV_004258</name>
</gene>
<dbReference type="InterPro" id="IPR028994">
    <property type="entry name" value="Integrin_alpha_N"/>
</dbReference>
<dbReference type="Proteomes" id="UP000033423">
    <property type="component" value="Unassembled WGS sequence"/>
</dbReference>
<sequence length="132" mass="14464">MTLQDWRTYSGQDANSKENWFTLAASDKPLSVIHYNPTRENKTVDLGGKGYLDLDQVLLKGSITLVPFESKILIDCKCTVATTTPRYDFDGDGKADVLLRNRATGDTVIWFMSGAGIIGGGFVVRGVGSEWV</sequence>
<keyword evidence="1" id="KW-0812">Transmembrane</keyword>